<dbReference type="SUPFAM" id="SSF48452">
    <property type="entry name" value="TPR-like"/>
    <property type="match status" value="2"/>
</dbReference>
<keyword evidence="1" id="KW-0677">Repeat</keyword>
<evidence type="ECO:0000256" key="3">
    <source>
        <dbReference type="PROSITE-ProRule" id="PRU00339"/>
    </source>
</evidence>
<dbReference type="RefSeq" id="XP_628280.1">
    <property type="nucleotide sequence ID" value="XM_628278.1"/>
</dbReference>
<dbReference type="Proteomes" id="UP000006726">
    <property type="component" value="Chromosome 7"/>
</dbReference>
<dbReference type="GeneID" id="3371775"/>
<dbReference type="STRING" id="353152.Q5CYV0"/>
<sequence length="1067" mass="125068">ESERKKSRGKKMSKEIPNLATLSTRDQQQFKNIVQLYDQRIYKRSLKLTETMLKKYPKQGDLLSMKAFILGAMHPESKDEKHKEAYECAKEAIKQNMRNPMSWHCLGTLYKGDFDYNEAIKCFKTALKFDKEDLVVLRDLATCLIQIRNYQGFRDIRNEIKRIRPDIRTNWIASALGNHFCGYINSAINCLLSIDQFGSSENGNIHSKRTSLDENNYGVLFSFLEPFQRSELLLYFVRVLLDGKKYQQAYNFLRSNKEFILDKTDYYNIMGNLLVKCNQNYTKECSECFNNLLELYPDDDYALFGCMITNKSLNNVVLSPPHLPAHQIKGFRLQESEDESVSSGNEAVIPICSIGSNFFHTRGTSGIIYFPLLTNDNIGRNKHLEHKRLNSKEIECDYGYKASSNITNPVLEFIIYEDSELAEKKVEYENSLRKIEQFFQEKKSQFPNSDTILRIELAFSNGEEFLRKFRSYLKSKLKSRITALKSLIGYLIKLDSKKKFLIHSELNNIVSEYENLYEKGEADKDELITLYLIYSQHLDCMGLSLEGLNYIEKALKLDDKKPDTFNIKRRLLKHLYRFDEATNAIDHARLMDINDRYLNTRTICACLENGDFNEAKELLKKFMTRISDQSKSKESEVVPSNETEIKNLQMIWYEKRVVKSLELFDSSIDGYVMTFDHYLRLLDSMEIMKTDQYDYHLYCLRKMTLCRYLDFINMQDKLFCNTNYRKISVIFWRKVWINIYKIVHGKLELSQINSKKDKQKNKNKGGDENESLKETLEFVKDSEQNWSKSHEIIQNYRKDCIFNTQSYIPIYIHYYCSQKILGKLSMETCILVCSKSIYRVYTLENSYIRENQIGVFPILLTHFYTKIFNNMKNGIDNISTEYRNNILDAIIKQLQIFTGIENLNIDNINTHFQNYISSMNFNNINDIESLCNLVKISIITGTFNNIESYLDNFDNIDNLNKFSGIFNKQIINLVKLLIIRSIISSNSDTESLNLNSSNFSIENYSFSKSKLLNKIINSYDINSRKFVTTYNQQNHEHKFMLQVKYLKDQISKEIIEISNLPILALSI</sequence>
<feature type="repeat" description="TPR" evidence="3">
    <location>
        <begin position="100"/>
        <end position="133"/>
    </location>
</feature>
<dbReference type="InterPro" id="IPR011990">
    <property type="entry name" value="TPR-like_helical_dom_sf"/>
</dbReference>
<evidence type="ECO:0000256" key="2">
    <source>
        <dbReference type="ARBA" id="ARBA00022803"/>
    </source>
</evidence>
<keyword evidence="4" id="KW-0808">Transferase</keyword>
<dbReference type="PROSITE" id="PS50005">
    <property type="entry name" value="TPR"/>
    <property type="match status" value="1"/>
</dbReference>
<accession>Q5CYV0</accession>
<dbReference type="OrthoDB" id="10263032at2759"/>
<dbReference type="EMBL" id="AAEE01000001">
    <property type="protein sequence ID" value="EAK90678.1"/>
    <property type="molecule type" value="Genomic_DNA"/>
</dbReference>
<protein>
    <submittedName>
        <fullName evidence="4">Protein with 2 possible TPR domains, possible n-terminal acetyltransferase</fullName>
    </submittedName>
</protein>
<dbReference type="OMA" id="MEMRADY"/>
<dbReference type="Gene3D" id="1.25.40.1010">
    <property type="match status" value="1"/>
</dbReference>
<evidence type="ECO:0000256" key="1">
    <source>
        <dbReference type="ARBA" id="ARBA00022737"/>
    </source>
</evidence>
<dbReference type="Gene3D" id="1.25.40.1040">
    <property type="match status" value="2"/>
</dbReference>
<feature type="non-terminal residue" evidence="4">
    <location>
        <position position="1"/>
    </location>
</feature>
<dbReference type="Pfam" id="PF12569">
    <property type="entry name" value="NatA_aux_su"/>
    <property type="match status" value="1"/>
</dbReference>
<reference evidence="4 5" key="1">
    <citation type="journal article" date="2004" name="Science">
        <title>Complete genome sequence of the apicomplexan, Cryptosporidium parvum.</title>
        <authorList>
            <person name="Abrahamsen M.S."/>
            <person name="Templeton T.J."/>
            <person name="Enomoto S."/>
            <person name="Abrahante J.E."/>
            <person name="Zhu G."/>
            <person name="Lancto C.A."/>
            <person name="Deng M."/>
            <person name="Liu C."/>
            <person name="Widmer G."/>
            <person name="Tzipori S."/>
            <person name="Buck G.A."/>
            <person name="Xu P."/>
            <person name="Bankier A.T."/>
            <person name="Dear P.H."/>
            <person name="Konfortov B.A."/>
            <person name="Spriggs H.F."/>
            <person name="Iyer L."/>
            <person name="Anantharaman V."/>
            <person name="Aravind L."/>
            <person name="Kapur V."/>
        </authorList>
    </citation>
    <scope>NUCLEOTIDE SEQUENCE [LARGE SCALE GENOMIC DNA]</scope>
    <source>
        <strain evidence="5">Iowa II</strain>
    </source>
</reference>
<dbReference type="InParanoid" id="Q5CYV0"/>
<dbReference type="InterPro" id="IPR021183">
    <property type="entry name" value="NatA_aux_su"/>
</dbReference>
<dbReference type="GO" id="GO:0016740">
    <property type="term" value="F:transferase activity"/>
    <property type="evidence" value="ECO:0007669"/>
    <property type="project" value="UniProtKB-KW"/>
</dbReference>
<dbReference type="PANTHER" id="PTHR22767:SF2">
    <property type="entry name" value="N(ALPHA)-ACETYLTRANSFERASE 15_16, ISOFORM A"/>
    <property type="match status" value="1"/>
</dbReference>
<dbReference type="PANTHER" id="PTHR22767">
    <property type="entry name" value="N-TERMINAL ACETYLTRANSFERASE-RELATED"/>
    <property type="match status" value="1"/>
</dbReference>
<evidence type="ECO:0000313" key="4">
    <source>
        <dbReference type="EMBL" id="EAK90678.1"/>
    </source>
</evidence>
<comment type="caution">
    <text evidence="4">The sequence shown here is derived from an EMBL/GenBank/DDBJ whole genome shotgun (WGS) entry which is preliminary data.</text>
</comment>
<evidence type="ECO:0000313" key="5">
    <source>
        <dbReference type="Proteomes" id="UP000006726"/>
    </source>
</evidence>
<keyword evidence="2 3" id="KW-0802">TPR repeat</keyword>
<gene>
    <name evidence="4" type="ORF">cgd7_920</name>
</gene>
<dbReference type="FunCoup" id="Q5CYV0">
    <property type="interactions" value="341"/>
</dbReference>
<dbReference type="InterPro" id="IPR019734">
    <property type="entry name" value="TPR_rpt"/>
</dbReference>
<keyword evidence="5" id="KW-1185">Reference proteome</keyword>
<dbReference type="KEGG" id="cpv:cgd7_920"/>
<dbReference type="AlphaFoldDB" id="Q5CYV0"/>
<dbReference type="GO" id="GO:0005737">
    <property type="term" value="C:cytoplasm"/>
    <property type="evidence" value="ECO:0007669"/>
    <property type="project" value="UniProtKB-ARBA"/>
</dbReference>
<organism evidence="4 5">
    <name type="scientific">Cryptosporidium parvum (strain Iowa II)</name>
    <dbReference type="NCBI Taxonomy" id="353152"/>
    <lineage>
        <taxon>Eukaryota</taxon>
        <taxon>Sar</taxon>
        <taxon>Alveolata</taxon>
        <taxon>Apicomplexa</taxon>
        <taxon>Conoidasida</taxon>
        <taxon>Coccidia</taxon>
        <taxon>Eucoccidiorida</taxon>
        <taxon>Eimeriorina</taxon>
        <taxon>Cryptosporidiidae</taxon>
        <taxon>Cryptosporidium</taxon>
    </lineage>
</organism>
<dbReference type="SMART" id="SM00028">
    <property type="entry name" value="TPR"/>
    <property type="match status" value="2"/>
</dbReference>
<name>Q5CYV0_CRYPI</name>
<proteinExistence type="predicted"/>